<dbReference type="InterPro" id="IPR016181">
    <property type="entry name" value="Acyl_CoA_acyltransferase"/>
</dbReference>
<accession>A0A291P6F8</accession>
<dbReference type="Pfam" id="PF13508">
    <property type="entry name" value="Acetyltransf_7"/>
    <property type="match status" value="1"/>
</dbReference>
<evidence type="ECO:0000313" key="3">
    <source>
        <dbReference type="Proteomes" id="UP000219993"/>
    </source>
</evidence>
<dbReference type="AlphaFoldDB" id="A0A291P6F8"/>
<keyword evidence="3" id="KW-1185">Reference proteome</keyword>
<protein>
    <recommendedName>
        <fullName evidence="1">N-acetyltransferase domain-containing protein</fullName>
    </recommendedName>
</protein>
<evidence type="ECO:0000313" key="2">
    <source>
        <dbReference type="EMBL" id="ATJ82452.1"/>
    </source>
</evidence>
<gene>
    <name evidence="2" type="ORF">BEI_1465</name>
</gene>
<dbReference type="RefSeq" id="WP_097788891.1">
    <property type="nucleotide sequence ID" value="NZ_BAAADT010000012.1"/>
</dbReference>
<dbReference type="EMBL" id="CP021435">
    <property type="protein sequence ID" value="ATJ82452.1"/>
    <property type="molecule type" value="Genomic_DNA"/>
</dbReference>
<dbReference type="OrthoDB" id="9797178at2"/>
<dbReference type="CDD" id="cd04301">
    <property type="entry name" value="NAT_SF"/>
    <property type="match status" value="1"/>
</dbReference>
<name>A0A291P6F8_9GAMM</name>
<sequence length="179" mass="19268">MDFSQAFEGREEAVIELFTATFTASGGAEEGRLIGDLVRHQLTGTAAPDLQVFLAESGGTIIAGAISTRLTYDRDDRAVFVLGPVAVATERQGEGIGRALLTHALKALRHAGVDIAVTYGDPAYYSRVGFQPISEAFAPAPFRLQHPEGWLGQSLTEAEMTPLRGSPRCVEAFDDPVFW</sequence>
<dbReference type="GO" id="GO:0016747">
    <property type="term" value="F:acyltransferase activity, transferring groups other than amino-acyl groups"/>
    <property type="evidence" value="ECO:0007669"/>
    <property type="project" value="InterPro"/>
</dbReference>
<dbReference type="Gene3D" id="3.40.630.30">
    <property type="match status" value="1"/>
</dbReference>
<feature type="domain" description="N-acetyltransferase" evidence="1">
    <location>
        <begin position="1"/>
        <end position="156"/>
    </location>
</feature>
<proteinExistence type="predicted"/>
<dbReference type="InterPro" id="IPR000182">
    <property type="entry name" value="GNAT_dom"/>
</dbReference>
<dbReference type="KEGG" id="hbe:BEI_1465"/>
<reference evidence="2 3" key="1">
    <citation type="journal article" date="2017" name="Sci. Rep.">
        <title>Revealing the Saline Adaptation Strategies of the Halophilic Bacterium Halomonas beimenensis through High-throughput Omics and Transposon Mutagenesis Approaches.</title>
        <authorList>
            <person name="Chen Y.H."/>
            <person name="Lin S.S."/>
            <person name="Shyu Y.T."/>
        </authorList>
    </citation>
    <scope>NUCLEOTIDE SEQUENCE [LARGE SCALE GENOMIC DNA]</scope>
    <source>
        <strain evidence="2 3">NTU-111</strain>
    </source>
</reference>
<evidence type="ECO:0000259" key="1">
    <source>
        <dbReference type="PROSITE" id="PS51186"/>
    </source>
</evidence>
<dbReference type="SUPFAM" id="SSF55729">
    <property type="entry name" value="Acyl-CoA N-acyltransferases (Nat)"/>
    <property type="match status" value="1"/>
</dbReference>
<dbReference type="Proteomes" id="UP000219993">
    <property type="component" value="Chromosome"/>
</dbReference>
<dbReference type="PROSITE" id="PS51186">
    <property type="entry name" value="GNAT"/>
    <property type="match status" value="1"/>
</dbReference>
<organism evidence="2 3">
    <name type="scientific">Halomonas beimenensis</name>
    <dbReference type="NCBI Taxonomy" id="475662"/>
    <lineage>
        <taxon>Bacteria</taxon>
        <taxon>Pseudomonadati</taxon>
        <taxon>Pseudomonadota</taxon>
        <taxon>Gammaproteobacteria</taxon>
        <taxon>Oceanospirillales</taxon>
        <taxon>Halomonadaceae</taxon>
        <taxon>Halomonas</taxon>
    </lineage>
</organism>